<dbReference type="EMBL" id="WUMV01000007">
    <property type="protein sequence ID" value="MXN66105.1"/>
    <property type="molecule type" value="Genomic_DNA"/>
</dbReference>
<evidence type="ECO:0000256" key="1">
    <source>
        <dbReference type="ARBA" id="ARBA00022679"/>
    </source>
</evidence>
<evidence type="ECO:0000313" key="5">
    <source>
        <dbReference type="EMBL" id="MXN66105.1"/>
    </source>
</evidence>
<name>A0A7X3S8T6_9HYPH</name>
<sequence length="218" mass="25076">MAFFRSVSYPATETVLTGEHVVLRAPSQQDFAAWSSLREESRGFLKPWEPQWPADDLSKASYRRRLRRYSREMREDRSYPFFVFRRSDGELLGGATLSNLRRGVAQCATLGYWMGEPYAGKGYMSEAVRLILPFAFVRLRLHRVEAACLPRNAASITLLEKVGFRREGYARRYLCIDGQWEDHILYARLADDPEPQIVMAGARSLFEPDTGLPEKETL</sequence>
<keyword evidence="1 5" id="KW-0808">Transferase</keyword>
<dbReference type="Gene3D" id="3.40.630.30">
    <property type="match status" value="1"/>
</dbReference>
<dbReference type="SUPFAM" id="SSF55729">
    <property type="entry name" value="Acyl-CoA N-acyltransferases (Nat)"/>
    <property type="match status" value="1"/>
</dbReference>
<dbReference type="PANTHER" id="PTHR43792">
    <property type="entry name" value="GNAT FAMILY, PUTATIVE (AFU_ORTHOLOGUE AFUA_3G00765)-RELATED-RELATED"/>
    <property type="match status" value="1"/>
</dbReference>
<dbReference type="Proteomes" id="UP000433101">
    <property type="component" value="Unassembled WGS sequence"/>
</dbReference>
<organism evidence="5 6">
    <name type="scientific">Stappia sediminis</name>
    <dbReference type="NCBI Taxonomy" id="2692190"/>
    <lineage>
        <taxon>Bacteria</taxon>
        <taxon>Pseudomonadati</taxon>
        <taxon>Pseudomonadota</taxon>
        <taxon>Alphaproteobacteria</taxon>
        <taxon>Hyphomicrobiales</taxon>
        <taxon>Stappiaceae</taxon>
        <taxon>Stappia</taxon>
    </lineage>
</organism>
<accession>A0A7X3S8T6</accession>
<dbReference type="InterPro" id="IPR000182">
    <property type="entry name" value="GNAT_dom"/>
</dbReference>
<proteinExistence type="inferred from homology"/>
<evidence type="ECO:0000256" key="2">
    <source>
        <dbReference type="ARBA" id="ARBA00023315"/>
    </source>
</evidence>
<comment type="caution">
    <text evidence="5">The sequence shown here is derived from an EMBL/GenBank/DDBJ whole genome shotgun (WGS) entry which is preliminary data.</text>
</comment>
<keyword evidence="6" id="KW-1185">Reference proteome</keyword>
<evidence type="ECO:0000259" key="4">
    <source>
        <dbReference type="PROSITE" id="PS51186"/>
    </source>
</evidence>
<dbReference type="AlphaFoldDB" id="A0A7X3S8T6"/>
<protein>
    <submittedName>
        <fullName evidence="5">GNAT family N-acetyltransferase</fullName>
    </submittedName>
</protein>
<keyword evidence="2" id="KW-0012">Acyltransferase</keyword>
<dbReference type="GO" id="GO:0005737">
    <property type="term" value="C:cytoplasm"/>
    <property type="evidence" value="ECO:0007669"/>
    <property type="project" value="TreeGrafter"/>
</dbReference>
<gene>
    <name evidence="5" type="ORF">GR183_14415</name>
</gene>
<dbReference type="RefSeq" id="WP_160776363.1">
    <property type="nucleotide sequence ID" value="NZ_WUMV01000007.1"/>
</dbReference>
<reference evidence="5 6" key="1">
    <citation type="submission" date="2019-12" db="EMBL/GenBank/DDBJ databases">
        <authorList>
            <person name="Li M."/>
        </authorList>
    </citation>
    <scope>NUCLEOTIDE SEQUENCE [LARGE SCALE GENOMIC DNA]</scope>
    <source>
        <strain evidence="5 6">GBMRC 2046</strain>
    </source>
</reference>
<dbReference type="GO" id="GO:0008999">
    <property type="term" value="F:protein-N-terminal-alanine acetyltransferase activity"/>
    <property type="evidence" value="ECO:0007669"/>
    <property type="project" value="TreeGrafter"/>
</dbReference>
<comment type="similarity">
    <text evidence="3">Belongs to the acetyltransferase family. RimJ subfamily.</text>
</comment>
<feature type="domain" description="N-acetyltransferase" evidence="4">
    <location>
        <begin position="21"/>
        <end position="191"/>
    </location>
</feature>
<dbReference type="InterPro" id="IPR016181">
    <property type="entry name" value="Acyl_CoA_acyltransferase"/>
</dbReference>
<dbReference type="InterPro" id="IPR051531">
    <property type="entry name" value="N-acetyltransferase"/>
</dbReference>
<evidence type="ECO:0000313" key="6">
    <source>
        <dbReference type="Proteomes" id="UP000433101"/>
    </source>
</evidence>
<dbReference type="PROSITE" id="PS51186">
    <property type="entry name" value="GNAT"/>
    <property type="match status" value="1"/>
</dbReference>
<evidence type="ECO:0000256" key="3">
    <source>
        <dbReference type="ARBA" id="ARBA00038502"/>
    </source>
</evidence>
<dbReference type="Pfam" id="PF13302">
    <property type="entry name" value="Acetyltransf_3"/>
    <property type="match status" value="1"/>
</dbReference>
<dbReference type="PANTHER" id="PTHR43792:SF8">
    <property type="entry name" value="[RIBOSOMAL PROTEIN US5]-ALANINE N-ACETYLTRANSFERASE"/>
    <property type="match status" value="1"/>
</dbReference>